<keyword evidence="3 6" id="KW-0812">Transmembrane</keyword>
<dbReference type="Pfam" id="PF03631">
    <property type="entry name" value="Virul_fac_BrkB"/>
    <property type="match status" value="1"/>
</dbReference>
<comment type="subcellular location">
    <subcellularLocation>
        <location evidence="1">Cell membrane</location>
        <topology evidence="1">Multi-pass membrane protein</topology>
    </subcellularLocation>
</comment>
<feature type="transmembrane region" description="Helical" evidence="6">
    <location>
        <begin position="244"/>
        <end position="269"/>
    </location>
</feature>
<keyword evidence="4 6" id="KW-1133">Transmembrane helix</keyword>
<feature type="transmembrane region" description="Helical" evidence="6">
    <location>
        <begin position="174"/>
        <end position="196"/>
    </location>
</feature>
<feature type="transmembrane region" description="Helical" evidence="6">
    <location>
        <begin position="281"/>
        <end position="309"/>
    </location>
</feature>
<dbReference type="InterPro" id="IPR017039">
    <property type="entry name" value="Virul_fac_BrkB"/>
</dbReference>
<sequence length="463" mass="51219">MSESDHKTHPESIAKKVENGLRTLDRWLWQVETAHRSKLHQRFWHLSRVIVAVVRDLVRGDITLHAMSLVYTTLLSLVPFLALSFSVLKGFGVHNQLEPILDHMLAAPLGERGPIVVENILSFVDNIKVGVLGSVGLGVLIYTVISLIQKIERSFNEIWRVSESRSLAQRFSSYLSVIMIGPLVVFSAMGATAALINSSTMQHLIEFAPLGWLYGFLSSTVPYLVIIGLFTFLYTFIPNTRVKLAHAFLGGVVAGVIWQTTIFGFTLFVSSSTKYTAIYSGFAVGILLLIWLYLAWLILLVGAAVAFYSQHAQQITRSRVNLPSARIDELTGLAIMHKVACNFDRDEGSTSIAKMESNLSVGPQEIQRMIHKMLKHDLVMISGSDANRLVPARSLDHITLREVLQVLRRHEGVVPSSLLGNSPVTALEARIESGLYAELGEQTVADWIRATAEQPLIAPDAAE</sequence>
<evidence type="ECO:0000313" key="7">
    <source>
        <dbReference type="EMBL" id="MFC3156170.1"/>
    </source>
</evidence>
<evidence type="ECO:0000256" key="3">
    <source>
        <dbReference type="ARBA" id="ARBA00022692"/>
    </source>
</evidence>
<dbReference type="EMBL" id="JBHRTL010000028">
    <property type="protein sequence ID" value="MFC3156170.1"/>
    <property type="molecule type" value="Genomic_DNA"/>
</dbReference>
<protein>
    <submittedName>
        <fullName evidence="7">YihY/virulence factor BrkB family protein</fullName>
    </submittedName>
</protein>
<proteinExistence type="predicted"/>
<keyword evidence="5 6" id="KW-0472">Membrane</keyword>
<comment type="caution">
    <text evidence="7">The sequence shown here is derived from an EMBL/GenBank/DDBJ whole genome shotgun (WGS) entry which is preliminary data.</text>
</comment>
<gene>
    <name evidence="7" type="ORF">ACFOEB_13250</name>
</gene>
<feature type="transmembrane region" description="Helical" evidence="6">
    <location>
        <begin position="69"/>
        <end position="88"/>
    </location>
</feature>
<evidence type="ECO:0000256" key="6">
    <source>
        <dbReference type="SAM" id="Phobius"/>
    </source>
</evidence>
<accession>A0ABV7HVN5</accession>
<name>A0ABV7HVN5_9GAMM</name>
<evidence type="ECO:0000256" key="1">
    <source>
        <dbReference type="ARBA" id="ARBA00004651"/>
    </source>
</evidence>
<evidence type="ECO:0000256" key="2">
    <source>
        <dbReference type="ARBA" id="ARBA00022475"/>
    </source>
</evidence>
<dbReference type="Proteomes" id="UP001595548">
    <property type="component" value="Unassembled WGS sequence"/>
</dbReference>
<dbReference type="PANTHER" id="PTHR30213:SF0">
    <property type="entry name" value="UPF0761 MEMBRANE PROTEIN YIHY"/>
    <property type="match status" value="1"/>
</dbReference>
<feature type="transmembrane region" description="Helical" evidence="6">
    <location>
        <begin position="129"/>
        <end position="148"/>
    </location>
</feature>
<organism evidence="7 8">
    <name type="scientific">Gilvimarinus japonicus</name>
    <dbReference type="NCBI Taxonomy" id="1796469"/>
    <lineage>
        <taxon>Bacteria</taxon>
        <taxon>Pseudomonadati</taxon>
        <taxon>Pseudomonadota</taxon>
        <taxon>Gammaproteobacteria</taxon>
        <taxon>Cellvibrionales</taxon>
        <taxon>Cellvibrionaceae</taxon>
        <taxon>Gilvimarinus</taxon>
    </lineage>
</organism>
<dbReference type="NCBIfam" id="TIGR00765">
    <property type="entry name" value="yihY_not_rbn"/>
    <property type="match status" value="1"/>
</dbReference>
<evidence type="ECO:0000256" key="5">
    <source>
        <dbReference type="ARBA" id="ARBA00023136"/>
    </source>
</evidence>
<reference evidence="8" key="1">
    <citation type="journal article" date="2019" name="Int. J. Syst. Evol. Microbiol.">
        <title>The Global Catalogue of Microorganisms (GCM) 10K type strain sequencing project: providing services to taxonomists for standard genome sequencing and annotation.</title>
        <authorList>
            <consortium name="The Broad Institute Genomics Platform"/>
            <consortium name="The Broad Institute Genome Sequencing Center for Infectious Disease"/>
            <person name="Wu L."/>
            <person name="Ma J."/>
        </authorList>
    </citation>
    <scope>NUCLEOTIDE SEQUENCE [LARGE SCALE GENOMIC DNA]</scope>
    <source>
        <strain evidence="8">KCTC 52141</strain>
    </source>
</reference>
<evidence type="ECO:0000313" key="8">
    <source>
        <dbReference type="Proteomes" id="UP001595548"/>
    </source>
</evidence>
<keyword evidence="8" id="KW-1185">Reference proteome</keyword>
<feature type="transmembrane region" description="Helical" evidence="6">
    <location>
        <begin position="216"/>
        <end position="237"/>
    </location>
</feature>
<evidence type="ECO:0000256" key="4">
    <source>
        <dbReference type="ARBA" id="ARBA00022989"/>
    </source>
</evidence>
<keyword evidence="2" id="KW-1003">Cell membrane</keyword>
<dbReference type="RefSeq" id="WP_339617478.1">
    <property type="nucleotide sequence ID" value="NZ_AP031500.1"/>
</dbReference>
<dbReference type="PANTHER" id="PTHR30213">
    <property type="entry name" value="INNER MEMBRANE PROTEIN YHJD"/>
    <property type="match status" value="1"/>
</dbReference>